<dbReference type="STRING" id="1423795.FD12_GL002297"/>
<dbReference type="OrthoDB" id="2329980at2"/>
<sequence length="287" mass="32651">MRKRLTWLALIAFGLLIGGAGRSVSASTVTTEQQVSTTQYVWTKVSHRNSAIAYHPKTTKSVYLWNQLHTQRLHNLRNYPTTTWYVKNSVVMQHDGVSHVYYELYNQHNSVSGYVWRGYLTKGINPKQTGISDLSKMAYTKTECYQFFKDNLKMLASLPQTEFQDLIINQVKQDLKGKGTNSQQLNMMAKLLATSNMSSRDAAANANILNYATVKFAVKDVNPAVITNYEAYWKADQRTQALTYYVKAVESQLRSLVADSGNRDYGLYLVPTTSRDAWKPKVMMVVE</sequence>
<organism evidence="2 3">
    <name type="scientific">Lentilactobacillus rapi</name>
    <dbReference type="NCBI Taxonomy" id="481723"/>
    <lineage>
        <taxon>Bacteria</taxon>
        <taxon>Bacillati</taxon>
        <taxon>Bacillota</taxon>
        <taxon>Bacilli</taxon>
        <taxon>Lactobacillales</taxon>
        <taxon>Lactobacillaceae</taxon>
        <taxon>Lentilactobacillus</taxon>
    </lineage>
</organism>
<gene>
    <name evidence="2" type="ORF">LRA02_11400</name>
</gene>
<name>A0A512PM48_9LACO</name>
<accession>A0A512PM48</accession>
<feature type="signal peptide" evidence="1">
    <location>
        <begin position="1"/>
        <end position="26"/>
    </location>
</feature>
<reference evidence="2 3" key="1">
    <citation type="submission" date="2019-07" db="EMBL/GenBank/DDBJ databases">
        <title>Whole genome shotgun sequence of Lactobacillus rapi NBRC 109618.</title>
        <authorList>
            <person name="Hosoyama A."/>
            <person name="Uohara A."/>
            <person name="Ohji S."/>
            <person name="Ichikawa N."/>
        </authorList>
    </citation>
    <scope>NUCLEOTIDE SEQUENCE [LARGE SCALE GENOMIC DNA]</scope>
    <source>
        <strain evidence="2 3">NBRC 109618</strain>
    </source>
</reference>
<dbReference type="RefSeq" id="WP_056982185.1">
    <property type="nucleotide sequence ID" value="NZ_BKAM01000013.1"/>
</dbReference>
<protein>
    <recommendedName>
        <fullName evidence="4">D-alanyl-D-alanine carboxypeptidase</fullName>
    </recommendedName>
</protein>
<proteinExistence type="predicted"/>
<dbReference type="Proteomes" id="UP000321569">
    <property type="component" value="Unassembled WGS sequence"/>
</dbReference>
<dbReference type="EMBL" id="BKAM01000013">
    <property type="protein sequence ID" value="GEP72272.1"/>
    <property type="molecule type" value="Genomic_DNA"/>
</dbReference>
<feature type="chain" id="PRO_5022113112" description="D-alanyl-D-alanine carboxypeptidase" evidence="1">
    <location>
        <begin position="27"/>
        <end position="287"/>
    </location>
</feature>
<evidence type="ECO:0000313" key="2">
    <source>
        <dbReference type="EMBL" id="GEP72272.1"/>
    </source>
</evidence>
<keyword evidence="1" id="KW-0732">Signal</keyword>
<evidence type="ECO:0008006" key="4">
    <source>
        <dbReference type="Google" id="ProtNLM"/>
    </source>
</evidence>
<dbReference type="AlphaFoldDB" id="A0A512PM48"/>
<evidence type="ECO:0000256" key="1">
    <source>
        <dbReference type="SAM" id="SignalP"/>
    </source>
</evidence>
<comment type="caution">
    <text evidence="2">The sequence shown here is derived from an EMBL/GenBank/DDBJ whole genome shotgun (WGS) entry which is preliminary data.</text>
</comment>
<evidence type="ECO:0000313" key="3">
    <source>
        <dbReference type="Proteomes" id="UP000321569"/>
    </source>
</evidence>